<keyword evidence="1" id="KW-0805">Transcription regulation</keyword>
<accession>A0A554XC92</accession>
<evidence type="ECO:0000256" key="2">
    <source>
        <dbReference type="ARBA" id="ARBA00023125"/>
    </source>
</evidence>
<dbReference type="Pfam" id="PF00027">
    <property type="entry name" value="cNMP_binding"/>
    <property type="match status" value="1"/>
</dbReference>
<sequence length="229" mass="24822">MLLLQSSRWLADAAPTALAYAAEHMALQTLRRREVLMRQGQPFDGLAVVVQGSLQAMQTTLDGYEAAVATAQAGDPVGLVDLLRDGGDHPPTPLYWIAHAGGAMVAVMPKAHALQWLTMADMGLRAARWLARYVSDGLAWQALQGLHPVAVRICAALLHLAAPGGALTLPTQAELGWRLNTTRESVARVLQRLQRDGVLARREHGWQIVDMPALQRLARPPESLDDLDG</sequence>
<organism evidence="6 7">
    <name type="scientific">Tepidimonas charontis</name>
    <dbReference type="NCBI Taxonomy" id="2267262"/>
    <lineage>
        <taxon>Bacteria</taxon>
        <taxon>Pseudomonadati</taxon>
        <taxon>Pseudomonadota</taxon>
        <taxon>Betaproteobacteria</taxon>
        <taxon>Burkholderiales</taxon>
        <taxon>Tepidimonas</taxon>
    </lineage>
</organism>
<keyword evidence="3" id="KW-0804">Transcription</keyword>
<dbReference type="InterPro" id="IPR036390">
    <property type="entry name" value="WH_DNA-bd_sf"/>
</dbReference>
<keyword evidence="7" id="KW-1185">Reference proteome</keyword>
<dbReference type="InterPro" id="IPR018490">
    <property type="entry name" value="cNMP-bd_dom_sf"/>
</dbReference>
<dbReference type="Pfam" id="PF13545">
    <property type="entry name" value="HTH_Crp_2"/>
    <property type="match status" value="1"/>
</dbReference>
<protein>
    <submittedName>
        <fullName evidence="6">cAMP-activated global transcriptional regulator CRP</fullName>
    </submittedName>
</protein>
<dbReference type="Proteomes" id="UP000318294">
    <property type="component" value="Unassembled WGS sequence"/>
</dbReference>
<evidence type="ECO:0000313" key="7">
    <source>
        <dbReference type="Proteomes" id="UP000318294"/>
    </source>
</evidence>
<dbReference type="GO" id="GO:0003677">
    <property type="term" value="F:DNA binding"/>
    <property type="evidence" value="ECO:0007669"/>
    <property type="project" value="UniProtKB-KW"/>
</dbReference>
<name>A0A554XC92_9BURK</name>
<dbReference type="GO" id="GO:0006355">
    <property type="term" value="P:regulation of DNA-templated transcription"/>
    <property type="evidence" value="ECO:0007669"/>
    <property type="project" value="InterPro"/>
</dbReference>
<dbReference type="AlphaFoldDB" id="A0A554XC92"/>
<evidence type="ECO:0000259" key="5">
    <source>
        <dbReference type="PROSITE" id="PS51063"/>
    </source>
</evidence>
<dbReference type="InterPro" id="IPR012318">
    <property type="entry name" value="HTH_CRP"/>
</dbReference>
<dbReference type="InterPro" id="IPR014710">
    <property type="entry name" value="RmlC-like_jellyroll"/>
</dbReference>
<feature type="domain" description="Cyclic nucleotide-binding" evidence="4">
    <location>
        <begin position="9"/>
        <end position="90"/>
    </location>
</feature>
<dbReference type="CDD" id="cd00038">
    <property type="entry name" value="CAP_ED"/>
    <property type="match status" value="1"/>
</dbReference>
<dbReference type="RefSeq" id="WP_161595491.1">
    <property type="nucleotide sequence ID" value="NZ_VJON01000027.1"/>
</dbReference>
<dbReference type="EMBL" id="VJON01000027">
    <property type="protein sequence ID" value="TSE33471.1"/>
    <property type="molecule type" value="Genomic_DNA"/>
</dbReference>
<dbReference type="Gene3D" id="1.10.10.10">
    <property type="entry name" value="Winged helix-like DNA-binding domain superfamily/Winged helix DNA-binding domain"/>
    <property type="match status" value="1"/>
</dbReference>
<comment type="caution">
    <text evidence="6">The sequence shown here is derived from an EMBL/GenBank/DDBJ whole genome shotgun (WGS) entry which is preliminary data.</text>
</comment>
<evidence type="ECO:0000256" key="3">
    <source>
        <dbReference type="ARBA" id="ARBA00023163"/>
    </source>
</evidence>
<dbReference type="Gene3D" id="2.60.120.10">
    <property type="entry name" value="Jelly Rolls"/>
    <property type="match status" value="1"/>
</dbReference>
<keyword evidence="2" id="KW-0238">DNA-binding</keyword>
<dbReference type="OrthoDB" id="6675893at2"/>
<dbReference type="PROSITE" id="PS50042">
    <property type="entry name" value="CNMP_BINDING_3"/>
    <property type="match status" value="1"/>
</dbReference>
<evidence type="ECO:0000313" key="6">
    <source>
        <dbReference type="EMBL" id="TSE33471.1"/>
    </source>
</evidence>
<evidence type="ECO:0000259" key="4">
    <source>
        <dbReference type="PROSITE" id="PS50042"/>
    </source>
</evidence>
<dbReference type="SUPFAM" id="SSF46785">
    <property type="entry name" value="Winged helix' DNA-binding domain"/>
    <property type="match status" value="1"/>
</dbReference>
<dbReference type="PROSITE" id="PS51063">
    <property type="entry name" value="HTH_CRP_2"/>
    <property type="match status" value="1"/>
</dbReference>
<dbReference type="SUPFAM" id="SSF51206">
    <property type="entry name" value="cAMP-binding domain-like"/>
    <property type="match status" value="1"/>
</dbReference>
<gene>
    <name evidence="6" type="primary">crp_2</name>
    <name evidence="6" type="ORF">Tchar_01727</name>
</gene>
<dbReference type="InterPro" id="IPR036388">
    <property type="entry name" value="WH-like_DNA-bd_sf"/>
</dbReference>
<feature type="domain" description="HTH crp-type" evidence="5">
    <location>
        <begin position="147"/>
        <end position="212"/>
    </location>
</feature>
<dbReference type="InterPro" id="IPR000595">
    <property type="entry name" value="cNMP-bd_dom"/>
</dbReference>
<proteinExistence type="predicted"/>
<reference evidence="6 7" key="1">
    <citation type="submission" date="2019-07" db="EMBL/GenBank/DDBJ databases">
        <title>Tepidimonas charontis SPSP-6 draft genome.</title>
        <authorList>
            <person name="Da Costa M.S."/>
            <person name="Froufe H.J.C."/>
            <person name="Egas C."/>
            <person name="Albuquerque L."/>
        </authorList>
    </citation>
    <scope>NUCLEOTIDE SEQUENCE [LARGE SCALE GENOMIC DNA]</scope>
    <source>
        <strain evidence="6 7">SPSP-6</strain>
    </source>
</reference>
<evidence type="ECO:0000256" key="1">
    <source>
        <dbReference type="ARBA" id="ARBA00023015"/>
    </source>
</evidence>